<dbReference type="GO" id="GO:0003700">
    <property type="term" value="F:DNA-binding transcription factor activity"/>
    <property type="evidence" value="ECO:0007669"/>
    <property type="project" value="InterPro"/>
</dbReference>
<organism evidence="5">
    <name type="scientific">Moorella thermoacetica Y72</name>
    <dbReference type="NCBI Taxonomy" id="1325331"/>
    <lineage>
        <taxon>Bacteria</taxon>
        <taxon>Bacillati</taxon>
        <taxon>Bacillota</taxon>
        <taxon>Clostridia</taxon>
        <taxon>Neomoorellales</taxon>
        <taxon>Neomoorellaceae</taxon>
        <taxon>Neomoorella</taxon>
    </lineage>
</organism>
<reference evidence="5" key="1">
    <citation type="journal article" date="2014" name="Gene">
        <title>Genome-guided analysis of transformation efficiency and carbon dioxide assimilation by Moorella thermoacetica Y72.</title>
        <authorList>
            <person name="Tsukahara K."/>
            <person name="Kita A."/>
            <person name="Nakashimada Y."/>
            <person name="Hoshino T."/>
            <person name="Murakami K."/>
        </authorList>
    </citation>
    <scope>NUCLEOTIDE SEQUENCE [LARGE SCALE GENOMIC DNA]</scope>
    <source>
        <strain evidence="5">Y72</strain>
    </source>
</reference>
<proteinExistence type="predicted"/>
<dbReference type="Gene3D" id="1.10.10.10">
    <property type="entry name" value="Winged helix-like DNA-binding domain superfamily/Winged helix DNA-binding domain"/>
    <property type="match status" value="1"/>
</dbReference>
<dbReference type="RefSeq" id="WP_025773835.1">
    <property type="nucleotide sequence ID" value="NZ_DF238840.1"/>
</dbReference>
<keyword evidence="3" id="KW-0804">Transcription</keyword>
<evidence type="ECO:0000256" key="2">
    <source>
        <dbReference type="ARBA" id="ARBA00023125"/>
    </source>
</evidence>
<dbReference type="AlphaFoldDB" id="A0A0S6UAU6"/>
<dbReference type="InterPro" id="IPR051011">
    <property type="entry name" value="Metal_resp_trans_reg"/>
</dbReference>
<dbReference type="Pfam" id="PF01022">
    <property type="entry name" value="HTH_5"/>
    <property type="match status" value="1"/>
</dbReference>
<accession>A0A0S6UAU6</accession>
<feature type="domain" description="HTH arsR-type" evidence="4">
    <location>
        <begin position="2"/>
        <end position="96"/>
    </location>
</feature>
<gene>
    <name evidence="5" type="ORF">MTY_1452</name>
</gene>
<dbReference type="CDD" id="cd00090">
    <property type="entry name" value="HTH_ARSR"/>
    <property type="match status" value="1"/>
</dbReference>
<dbReference type="InterPro" id="IPR036388">
    <property type="entry name" value="WH-like_DNA-bd_sf"/>
</dbReference>
<name>A0A0S6UAU6_NEOTH</name>
<evidence type="ECO:0000256" key="1">
    <source>
        <dbReference type="ARBA" id="ARBA00023015"/>
    </source>
</evidence>
<dbReference type="InterPro" id="IPR011991">
    <property type="entry name" value="ArsR-like_HTH"/>
</dbReference>
<evidence type="ECO:0000313" key="5">
    <source>
        <dbReference type="EMBL" id="GAF26114.1"/>
    </source>
</evidence>
<protein>
    <submittedName>
        <fullName evidence="5">Predicted transcriptional regulators</fullName>
    </submittedName>
</protein>
<dbReference type="PRINTS" id="PR00778">
    <property type="entry name" value="HTHARSR"/>
</dbReference>
<keyword evidence="2" id="KW-0238">DNA-binding</keyword>
<dbReference type="SUPFAM" id="SSF46785">
    <property type="entry name" value="Winged helix' DNA-binding domain"/>
    <property type="match status" value="1"/>
</dbReference>
<dbReference type="InterPro" id="IPR036390">
    <property type="entry name" value="WH_DNA-bd_sf"/>
</dbReference>
<dbReference type="PANTHER" id="PTHR43132">
    <property type="entry name" value="ARSENICAL RESISTANCE OPERON REPRESSOR ARSR-RELATED"/>
    <property type="match status" value="1"/>
</dbReference>
<evidence type="ECO:0000256" key="3">
    <source>
        <dbReference type="ARBA" id="ARBA00023163"/>
    </source>
</evidence>
<dbReference type="Proteomes" id="UP000063718">
    <property type="component" value="Unassembled WGS sequence"/>
</dbReference>
<dbReference type="InterPro" id="IPR001845">
    <property type="entry name" value="HTH_ArsR_DNA-bd_dom"/>
</dbReference>
<dbReference type="EMBL" id="DF238840">
    <property type="protein sequence ID" value="GAF26114.1"/>
    <property type="molecule type" value="Genomic_DNA"/>
</dbReference>
<dbReference type="PANTHER" id="PTHR43132:SF6">
    <property type="entry name" value="HTH-TYPE TRANSCRIPTIONAL REPRESSOR CZRA"/>
    <property type="match status" value="1"/>
</dbReference>
<sequence length="111" mass="12813">MLSKSECTLVAEFLQGLANPVRVKILCALREGEKSVSEIVRETGEKQSNVSQQLQILLHKGYLSRRREERNVFYAIKKPELFNLMEQIRTLVLAEKRGEEAKRPEEAILEE</sequence>
<dbReference type="GO" id="GO:0003677">
    <property type="term" value="F:DNA binding"/>
    <property type="evidence" value="ECO:0007669"/>
    <property type="project" value="UniProtKB-KW"/>
</dbReference>
<dbReference type="SMART" id="SM00418">
    <property type="entry name" value="HTH_ARSR"/>
    <property type="match status" value="1"/>
</dbReference>
<dbReference type="NCBIfam" id="NF033788">
    <property type="entry name" value="HTH_metalloreg"/>
    <property type="match status" value="1"/>
</dbReference>
<keyword evidence="1" id="KW-0805">Transcription regulation</keyword>
<dbReference type="PROSITE" id="PS50987">
    <property type="entry name" value="HTH_ARSR_2"/>
    <property type="match status" value="1"/>
</dbReference>
<evidence type="ECO:0000259" key="4">
    <source>
        <dbReference type="PROSITE" id="PS50987"/>
    </source>
</evidence>